<reference evidence="2" key="4">
    <citation type="submission" date="2019-03" db="UniProtKB">
        <authorList>
            <consortium name="EnsemblPlants"/>
        </authorList>
    </citation>
    <scope>IDENTIFICATION</scope>
</reference>
<keyword evidence="3" id="KW-1185">Reference proteome</keyword>
<organism evidence="2 3">
    <name type="scientific">Aegilops tauschii subsp. strangulata</name>
    <name type="common">Goatgrass</name>
    <dbReference type="NCBI Taxonomy" id="200361"/>
    <lineage>
        <taxon>Eukaryota</taxon>
        <taxon>Viridiplantae</taxon>
        <taxon>Streptophyta</taxon>
        <taxon>Embryophyta</taxon>
        <taxon>Tracheophyta</taxon>
        <taxon>Spermatophyta</taxon>
        <taxon>Magnoliopsida</taxon>
        <taxon>Liliopsida</taxon>
        <taxon>Poales</taxon>
        <taxon>Poaceae</taxon>
        <taxon>BOP clade</taxon>
        <taxon>Pooideae</taxon>
        <taxon>Triticodae</taxon>
        <taxon>Triticeae</taxon>
        <taxon>Triticinae</taxon>
        <taxon>Aegilops</taxon>
    </lineage>
</organism>
<dbReference type="PANTHER" id="PTHR48466:SF2">
    <property type="entry name" value="OS10G0509000 PROTEIN"/>
    <property type="match status" value="1"/>
</dbReference>
<evidence type="ECO:0000313" key="2">
    <source>
        <dbReference type="EnsemblPlants" id="AET1Gv20463900.7"/>
    </source>
</evidence>
<evidence type="ECO:0000313" key="3">
    <source>
        <dbReference type="Proteomes" id="UP000015105"/>
    </source>
</evidence>
<dbReference type="Proteomes" id="UP000015105">
    <property type="component" value="Chromosome 1D"/>
</dbReference>
<dbReference type="GO" id="GO:0140664">
    <property type="term" value="F:ATP-dependent DNA damage sensor activity"/>
    <property type="evidence" value="ECO:0007669"/>
    <property type="project" value="InterPro"/>
</dbReference>
<accession>A0A452YM10</accession>
<sequence>LDENGGIPEVGDLVYVPKLKNQATVVKIDSSKNEVQVQAGMMKLKLKLKDVKVQKQRTSR</sequence>
<feature type="domain" description="MutS2 and Smr-associated SH3" evidence="1">
    <location>
        <begin position="10"/>
        <end position="51"/>
    </location>
</feature>
<name>A0A452YM10_AEGTS</name>
<reference evidence="2" key="3">
    <citation type="journal article" date="2017" name="Nature">
        <title>Genome sequence of the progenitor of the wheat D genome Aegilops tauschii.</title>
        <authorList>
            <person name="Luo M.C."/>
            <person name="Gu Y.Q."/>
            <person name="Puiu D."/>
            <person name="Wang H."/>
            <person name="Twardziok S.O."/>
            <person name="Deal K.R."/>
            <person name="Huo N."/>
            <person name="Zhu T."/>
            <person name="Wang L."/>
            <person name="Wang Y."/>
            <person name="McGuire P.E."/>
            <person name="Liu S."/>
            <person name="Long H."/>
            <person name="Ramasamy R.K."/>
            <person name="Rodriguez J.C."/>
            <person name="Van S.L."/>
            <person name="Yuan L."/>
            <person name="Wang Z."/>
            <person name="Xia Z."/>
            <person name="Xiao L."/>
            <person name="Anderson O.D."/>
            <person name="Ouyang S."/>
            <person name="Liang Y."/>
            <person name="Zimin A.V."/>
            <person name="Pertea G."/>
            <person name="Qi P."/>
            <person name="Bennetzen J.L."/>
            <person name="Dai X."/>
            <person name="Dawson M.W."/>
            <person name="Muller H.G."/>
            <person name="Kugler K."/>
            <person name="Rivarola-Duarte L."/>
            <person name="Spannagl M."/>
            <person name="Mayer K.F.X."/>
            <person name="Lu F.H."/>
            <person name="Bevan M.W."/>
            <person name="Leroy P."/>
            <person name="Li P."/>
            <person name="You F.M."/>
            <person name="Sun Q."/>
            <person name="Liu Z."/>
            <person name="Lyons E."/>
            <person name="Wicker T."/>
            <person name="Salzberg S.L."/>
            <person name="Devos K.M."/>
            <person name="Dvorak J."/>
        </authorList>
    </citation>
    <scope>NUCLEOTIDE SEQUENCE [LARGE SCALE GENOMIC DNA]</scope>
    <source>
        <strain evidence="2">cv. AL8/78</strain>
    </source>
</reference>
<reference evidence="2" key="5">
    <citation type="journal article" date="2021" name="G3 (Bethesda)">
        <title>Aegilops tauschii genome assembly Aet v5.0 features greater sequence contiguity and improved annotation.</title>
        <authorList>
            <person name="Wang L."/>
            <person name="Zhu T."/>
            <person name="Rodriguez J.C."/>
            <person name="Deal K.R."/>
            <person name="Dubcovsky J."/>
            <person name="McGuire P.E."/>
            <person name="Lux T."/>
            <person name="Spannagl M."/>
            <person name="Mayer K.F.X."/>
            <person name="Baldrich P."/>
            <person name="Meyers B.C."/>
            <person name="Huo N."/>
            <person name="Gu Y.Q."/>
            <person name="Zhou H."/>
            <person name="Devos K.M."/>
            <person name="Bennetzen J.L."/>
            <person name="Unver T."/>
            <person name="Budak H."/>
            <person name="Gulick P.J."/>
            <person name="Galiba G."/>
            <person name="Kalapos B."/>
            <person name="Nelson D.R."/>
            <person name="Li P."/>
            <person name="You F.M."/>
            <person name="Luo M.C."/>
            <person name="Dvorak J."/>
        </authorList>
    </citation>
    <scope>NUCLEOTIDE SEQUENCE [LARGE SCALE GENOMIC DNA]</scope>
    <source>
        <strain evidence="2">cv. AL8/78</strain>
    </source>
</reference>
<dbReference type="GO" id="GO:0030983">
    <property type="term" value="F:mismatched DNA binding"/>
    <property type="evidence" value="ECO:0007669"/>
    <property type="project" value="InterPro"/>
</dbReference>
<reference evidence="3" key="1">
    <citation type="journal article" date="2014" name="Science">
        <title>Ancient hybridizations among the ancestral genomes of bread wheat.</title>
        <authorList>
            <consortium name="International Wheat Genome Sequencing Consortium,"/>
            <person name="Marcussen T."/>
            <person name="Sandve S.R."/>
            <person name="Heier L."/>
            <person name="Spannagl M."/>
            <person name="Pfeifer M."/>
            <person name="Jakobsen K.S."/>
            <person name="Wulff B.B."/>
            <person name="Steuernagel B."/>
            <person name="Mayer K.F."/>
            <person name="Olsen O.A."/>
        </authorList>
    </citation>
    <scope>NUCLEOTIDE SEQUENCE [LARGE SCALE GENOMIC DNA]</scope>
    <source>
        <strain evidence="3">cv. AL8/78</strain>
    </source>
</reference>
<dbReference type="InterPro" id="IPR045076">
    <property type="entry name" value="MutS"/>
</dbReference>
<dbReference type="Pfam" id="PF20297">
    <property type="entry name" value="MSSS"/>
    <property type="match status" value="1"/>
</dbReference>
<dbReference type="AlphaFoldDB" id="A0A452YM10"/>
<dbReference type="EnsemblPlants" id="AET1Gv20463900.7">
    <property type="protein sequence ID" value="AET1Gv20463900.7"/>
    <property type="gene ID" value="AET1Gv20463900"/>
</dbReference>
<dbReference type="Gramene" id="AET1Gv20463900.7">
    <property type="protein sequence ID" value="AET1Gv20463900.7"/>
    <property type="gene ID" value="AET1Gv20463900"/>
</dbReference>
<dbReference type="PANTHER" id="PTHR48466">
    <property type="entry name" value="OS10G0509000 PROTEIN-RELATED"/>
    <property type="match status" value="1"/>
</dbReference>
<proteinExistence type="predicted"/>
<dbReference type="GO" id="GO:0006298">
    <property type="term" value="P:mismatch repair"/>
    <property type="evidence" value="ECO:0007669"/>
    <property type="project" value="InterPro"/>
</dbReference>
<evidence type="ECO:0000259" key="1">
    <source>
        <dbReference type="Pfam" id="PF20297"/>
    </source>
</evidence>
<dbReference type="GO" id="GO:0005524">
    <property type="term" value="F:ATP binding"/>
    <property type="evidence" value="ECO:0007669"/>
    <property type="project" value="InterPro"/>
</dbReference>
<reference evidence="3" key="2">
    <citation type="journal article" date="2017" name="Nat. Plants">
        <title>The Aegilops tauschii genome reveals multiple impacts of transposons.</title>
        <authorList>
            <person name="Zhao G."/>
            <person name="Zou C."/>
            <person name="Li K."/>
            <person name="Wang K."/>
            <person name="Li T."/>
            <person name="Gao L."/>
            <person name="Zhang X."/>
            <person name="Wang H."/>
            <person name="Yang Z."/>
            <person name="Liu X."/>
            <person name="Jiang W."/>
            <person name="Mao L."/>
            <person name="Kong X."/>
            <person name="Jiao Y."/>
            <person name="Jia J."/>
        </authorList>
    </citation>
    <scope>NUCLEOTIDE SEQUENCE [LARGE SCALE GENOMIC DNA]</scope>
    <source>
        <strain evidence="3">cv. AL8/78</strain>
    </source>
</reference>
<protein>
    <recommendedName>
        <fullName evidence="1">MutS2 and Smr-associated SH3 domain-containing protein</fullName>
    </recommendedName>
</protein>
<dbReference type="InterPro" id="IPR046893">
    <property type="entry name" value="MSSS"/>
</dbReference>